<dbReference type="RefSeq" id="WP_160066491.1">
    <property type="nucleotide sequence ID" value="NZ_WUYX01000053.1"/>
</dbReference>
<dbReference type="AlphaFoldDB" id="A0A6B0VRT6"/>
<accession>A0A6B0VRT6</accession>
<evidence type="ECO:0000313" key="3">
    <source>
        <dbReference type="Proteomes" id="UP000434101"/>
    </source>
</evidence>
<keyword evidence="3" id="KW-1185">Reference proteome</keyword>
<gene>
    <name evidence="2" type="ORF">GS429_15795</name>
</gene>
<dbReference type="Pfam" id="PF26071">
    <property type="entry name" value="DUF8028"/>
    <property type="match status" value="1"/>
</dbReference>
<protein>
    <submittedName>
        <fullName evidence="2">Uncharacterized protein</fullName>
    </submittedName>
</protein>
<dbReference type="InterPro" id="IPR058341">
    <property type="entry name" value="DUF8028"/>
</dbReference>
<feature type="transmembrane region" description="Helical" evidence="1">
    <location>
        <begin position="7"/>
        <end position="27"/>
    </location>
</feature>
<proteinExistence type="predicted"/>
<dbReference type="EMBL" id="WUYX01000053">
    <property type="protein sequence ID" value="MXV63492.1"/>
    <property type="molecule type" value="Genomic_DNA"/>
</dbReference>
<keyword evidence="1" id="KW-1133">Transmembrane helix</keyword>
<dbReference type="Proteomes" id="UP000434101">
    <property type="component" value="Unassembled WGS sequence"/>
</dbReference>
<keyword evidence="1" id="KW-0472">Membrane</keyword>
<feature type="transmembrane region" description="Helical" evidence="1">
    <location>
        <begin position="33"/>
        <end position="52"/>
    </location>
</feature>
<name>A0A6B0VRT6_9EURY</name>
<keyword evidence="1" id="KW-0812">Transmembrane</keyword>
<sequence>MHLEQSVTAAGFWLGTLLPVAYFPVFLLGIDSAGMLSIFLGLLAIHVLALVIGHDYSGSRTR</sequence>
<reference evidence="2 3" key="1">
    <citation type="submission" date="2020-01" db="EMBL/GenBank/DDBJ databases">
        <title>Natronorubrum sp. JWXQ-INN 674 isolated from Inner Mongolia Autonomous Region of China.</title>
        <authorList>
            <person name="Xue Q."/>
        </authorList>
    </citation>
    <scope>NUCLEOTIDE SEQUENCE [LARGE SCALE GENOMIC DNA]</scope>
    <source>
        <strain evidence="2 3">JWXQ-INN-674</strain>
    </source>
</reference>
<dbReference type="OrthoDB" id="155622at2157"/>
<organism evidence="2 3">
    <name type="scientific">Natronorubrum halalkaliphilum</name>
    <dbReference type="NCBI Taxonomy" id="2691917"/>
    <lineage>
        <taxon>Archaea</taxon>
        <taxon>Methanobacteriati</taxon>
        <taxon>Methanobacteriota</taxon>
        <taxon>Stenosarchaea group</taxon>
        <taxon>Halobacteria</taxon>
        <taxon>Halobacteriales</taxon>
        <taxon>Natrialbaceae</taxon>
        <taxon>Natronorubrum</taxon>
    </lineage>
</organism>
<evidence type="ECO:0000313" key="2">
    <source>
        <dbReference type="EMBL" id="MXV63492.1"/>
    </source>
</evidence>
<evidence type="ECO:0000256" key="1">
    <source>
        <dbReference type="SAM" id="Phobius"/>
    </source>
</evidence>
<comment type="caution">
    <text evidence="2">The sequence shown here is derived from an EMBL/GenBank/DDBJ whole genome shotgun (WGS) entry which is preliminary data.</text>
</comment>